<keyword evidence="3" id="KW-0645">Protease</keyword>
<dbReference type="GO" id="GO:0006508">
    <property type="term" value="P:proteolysis"/>
    <property type="evidence" value="ECO:0007669"/>
    <property type="project" value="UniProtKB-KW"/>
</dbReference>
<feature type="domain" description="Peptidase M16 C-terminal" evidence="2">
    <location>
        <begin position="168"/>
        <end position="343"/>
    </location>
</feature>
<dbReference type="KEGG" id="wsu:WS0352"/>
<dbReference type="GO" id="GO:0046872">
    <property type="term" value="F:metal ion binding"/>
    <property type="evidence" value="ECO:0007669"/>
    <property type="project" value="InterPro"/>
</dbReference>
<dbReference type="InterPro" id="IPR011765">
    <property type="entry name" value="Pept_M16_N"/>
</dbReference>
<keyword evidence="3" id="KW-0378">Hydrolase</keyword>
<reference evidence="3 4" key="1">
    <citation type="journal article" date="2003" name="Proc. Natl. Acad. Sci. U.S.A.">
        <title>Complete genome sequence and analysis of Wolinella succinogenes.</title>
        <authorList>
            <person name="Baar C."/>
            <person name="Eppinger M."/>
            <person name="Raddatz G."/>
            <person name="Simon JM."/>
            <person name="Lanz C."/>
            <person name="Klimmek O."/>
            <person name="Nandakumar R."/>
            <person name="Gross R."/>
            <person name="Rosinus A."/>
            <person name="Keller H."/>
            <person name="Jagtap P."/>
            <person name="Linke B."/>
            <person name="Meyer F."/>
            <person name="Lederer H."/>
            <person name="Schuster S.C."/>
        </authorList>
    </citation>
    <scope>NUCLEOTIDE SEQUENCE [LARGE SCALE GENOMIC DNA]</scope>
    <source>
        <strain evidence="4">ATCC 29543 / DSM 1740 / CCUG 13145 / JCM 31913 / LMG 7466 / NCTC 11488 / FDC 602W</strain>
    </source>
</reference>
<organism evidence="4">
    <name type="scientific">Wolinella succinogenes (strain ATCC 29543 / DSM 1740 / CCUG 13145 / JCM 31913 / LMG 7466 / NCTC 11488 / FDC 602W)</name>
    <name type="common">Vibrio succinogenes</name>
    <dbReference type="NCBI Taxonomy" id="273121"/>
    <lineage>
        <taxon>Bacteria</taxon>
        <taxon>Pseudomonadati</taxon>
        <taxon>Campylobacterota</taxon>
        <taxon>Epsilonproteobacteria</taxon>
        <taxon>Campylobacterales</taxon>
        <taxon>Helicobacteraceae</taxon>
        <taxon>Wolinella</taxon>
    </lineage>
</organism>
<gene>
    <name evidence="3" type="ordered locus">WS0352</name>
</gene>
<protein>
    <submittedName>
        <fullName evidence="3">PUTATIVE PROCESSING PROTEASE</fullName>
    </submittedName>
</protein>
<evidence type="ECO:0000313" key="4">
    <source>
        <dbReference type="Proteomes" id="UP000000422"/>
    </source>
</evidence>
<evidence type="ECO:0000313" key="3">
    <source>
        <dbReference type="EMBL" id="CAE09501.1"/>
    </source>
</evidence>
<dbReference type="GO" id="GO:0008233">
    <property type="term" value="F:peptidase activity"/>
    <property type="evidence" value="ECO:0007669"/>
    <property type="project" value="UniProtKB-KW"/>
</dbReference>
<keyword evidence="4" id="KW-1185">Reference proteome</keyword>
<accession>Q7MAB5</accession>
<evidence type="ECO:0000259" key="1">
    <source>
        <dbReference type="Pfam" id="PF00675"/>
    </source>
</evidence>
<proteinExistence type="predicted"/>
<dbReference type="SUPFAM" id="SSF63411">
    <property type="entry name" value="LuxS/MPP-like metallohydrolase"/>
    <property type="match status" value="2"/>
</dbReference>
<dbReference type="PANTHER" id="PTHR11851">
    <property type="entry name" value="METALLOPROTEASE"/>
    <property type="match status" value="1"/>
</dbReference>
<dbReference type="Pfam" id="PF05193">
    <property type="entry name" value="Peptidase_M16_C"/>
    <property type="match status" value="1"/>
</dbReference>
<dbReference type="AlphaFoldDB" id="Q7MAB5"/>
<dbReference type="Proteomes" id="UP000000422">
    <property type="component" value="Chromosome"/>
</dbReference>
<dbReference type="Gene3D" id="3.30.830.10">
    <property type="entry name" value="Metalloenzyme, LuxS/M16 peptidase-like"/>
    <property type="match status" value="2"/>
</dbReference>
<dbReference type="RefSeq" id="WP_011138301.1">
    <property type="nucleotide sequence ID" value="NC_005090.1"/>
</dbReference>
<dbReference type="STRING" id="273121.WS0352"/>
<dbReference type="InterPro" id="IPR050361">
    <property type="entry name" value="MPP/UQCRC_Complex"/>
</dbReference>
<name>Q7MAB5_WOLSU</name>
<dbReference type="InterPro" id="IPR007863">
    <property type="entry name" value="Peptidase_M16_C"/>
</dbReference>
<dbReference type="HOGENOM" id="CLU_009902_6_2_7"/>
<dbReference type="Pfam" id="PF00675">
    <property type="entry name" value="Peptidase_M16"/>
    <property type="match status" value="1"/>
</dbReference>
<sequence length="414" mass="46595">MAAQLSEIEVKGVKIPLIYEKSTLMPAVNLQIVFTHAGSITDEIPGLASLSARIFNEGTKTLGSVEFAKELENRAISLSVGSGNETLVFDMSALKSEYLEGLRLTRELLRQPNFTKEALSKVKTDIKASLLRKESDFDYVAQVELHRRLFEGTPLEYPSMGNRESIEKITLKEVEEFWKKRGVLRRAIVLVGGDVELEEVKKDLLSLLSVLPLGEEGELVRYEAKGDLEVKSVIKNTQQAYIYFGSPFSVKNLREDSYKAKVAAFVLGSSGFGSRMMEEIRVKRGLAYSAYWRISLSKSVNYSLGYLQTKLENEQQAIGVVRELIEEFLQKGITEKELEGAKQFLLGSEPLRNETLSQRLSSAFSAYYRGLPLDFAKEELHKIEALTLEEINAYIKEHQELLQLSFSVVTAPKE</sequence>
<evidence type="ECO:0000259" key="2">
    <source>
        <dbReference type="Pfam" id="PF05193"/>
    </source>
</evidence>
<dbReference type="PANTHER" id="PTHR11851:SF225">
    <property type="entry name" value="NON-PEPTIDASE HOMOLOG YMXG"/>
    <property type="match status" value="1"/>
</dbReference>
<dbReference type="InterPro" id="IPR011249">
    <property type="entry name" value="Metalloenz_LuxS/M16"/>
</dbReference>
<dbReference type="eggNOG" id="COG0612">
    <property type="taxonomic scope" value="Bacteria"/>
</dbReference>
<feature type="domain" description="Peptidase M16 N-terminal" evidence="1">
    <location>
        <begin position="33"/>
        <end position="161"/>
    </location>
</feature>
<dbReference type="EMBL" id="BX571658">
    <property type="protein sequence ID" value="CAE09501.1"/>
    <property type="molecule type" value="Genomic_DNA"/>
</dbReference>